<reference evidence="2 3" key="1">
    <citation type="submission" date="2020-03" db="EMBL/GenBank/DDBJ databases">
        <title>Soil Listeria distribution.</title>
        <authorList>
            <person name="Liao J."/>
            <person name="Wiedmann M."/>
        </authorList>
    </citation>
    <scope>NUCLEOTIDE SEQUENCE [LARGE SCALE GENOMIC DNA]</scope>
    <source>
        <strain evidence="2 3">FSL L7-1523</strain>
    </source>
</reference>
<proteinExistence type="predicted"/>
<evidence type="ECO:0000313" key="3">
    <source>
        <dbReference type="Proteomes" id="UP000564536"/>
    </source>
</evidence>
<evidence type="ECO:0000256" key="1">
    <source>
        <dbReference type="SAM" id="MobiDB-lite"/>
    </source>
</evidence>
<feature type="compositionally biased region" description="Polar residues" evidence="1">
    <location>
        <begin position="259"/>
        <end position="275"/>
    </location>
</feature>
<feature type="compositionally biased region" description="Basic and acidic residues" evidence="1">
    <location>
        <begin position="223"/>
        <end position="235"/>
    </location>
</feature>
<feature type="region of interest" description="Disordered" evidence="1">
    <location>
        <begin position="259"/>
        <end position="287"/>
    </location>
</feature>
<name>A0A841Z174_9LIST</name>
<dbReference type="Gene3D" id="2.60.40.10">
    <property type="entry name" value="Immunoglobulins"/>
    <property type="match status" value="1"/>
</dbReference>
<dbReference type="RefSeq" id="WP_185423766.1">
    <property type="nucleotide sequence ID" value="NZ_JAARRL010000001.1"/>
</dbReference>
<feature type="region of interest" description="Disordered" evidence="1">
    <location>
        <begin position="195"/>
        <end position="243"/>
    </location>
</feature>
<dbReference type="EMBL" id="JAARRL010000001">
    <property type="protein sequence ID" value="MBC1499000.1"/>
    <property type="molecule type" value="Genomic_DNA"/>
</dbReference>
<dbReference type="Proteomes" id="UP000564536">
    <property type="component" value="Unassembled WGS sequence"/>
</dbReference>
<gene>
    <name evidence="2" type="ORF">HB943_00195</name>
</gene>
<comment type="caution">
    <text evidence="2">The sequence shown here is derived from an EMBL/GenBank/DDBJ whole genome shotgun (WGS) entry which is preliminary data.</text>
</comment>
<accession>A0A841Z174</accession>
<sequence length="287" mass="31106">MIELALIFVFIGLLTLFTKKKSFKKGMSLFLAVGMVAIILAGCGTSDELTKEEPVKQQEKTPTLKVTTADTFESDENGTVTISGKTEPDAELTLTVDGQSDQTATSDADGKFSFAINEVPADGSAVLTTTWKGQDKSQNITYQANPTYKTKLAKIEQDKKDAEAKVAAEQKKEQERLAAVAAEEQRVEAARVAEEARKAEEKRVADAKEAQAEKNRAAARAAAEAKEAEQKRQAAEQKPQGEMVYITATGKRYHFTQSCTGLNNSNGETQVTLSEAKSRGLTPCQSE</sequence>
<organism evidence="2 3">
    <name type="scientific">Listeria weihenstephanensis</name>
    <dbReference type="NCBI Taxonomy" id="1006155"/>
    <lineage>
        <taxon>Bacteria</taxon>
        <taxon>Bacillati</taxon>
        <taxon>Bacillota</taxon>
        <taxon>Bacilli</taxon>
        <taxon>Bacillales</taxon>
        <taxon>Listeriaceae</taxon>
        <taxon>Listeria</taxon>
    </lineage>
</organism>
<evidence type="ECO:0000313" key="2">
    <source>
        <dbReference type="EMBL" id="MBC1499000.1"/>
    </source>
</evidence>
<evidence type="ECO:0008006" key="4">
    <source>
        <dbReference type="Google" id="ProtNLM"/>
    </source>
</evidence>
<dbReference type="AlphaFoldDB" id="A0A841Z174"/>
<feature type="compositionally biased region" description="Basic and acidic residues" evidence="1">
    <location>
        <begin position="195"/>
        <end position="216"/>
    </location>
</feature>
<dbReference type="InterPro" id="IPR013783">
    <property type="entry name" value="Ig-like_fold"/>
</dbReference>
<protein>
    <recommendedName>
        <fullName evidence="4">Bacterial Ig domain-containing protein</fullName>
    </recommendedName>
</protein>